<proteinExistence type="predicted"/>
<sequence>MDQASSLREMVKGRGASSVRRGGLRASSTRVISITSGKGGVGKTNMVANLAVAFADMGKRVLIFDADMGLANVDIIFGIHPKYHVGHVITGEKELSEVIAMASGRVGVIPAASGDTAFADLTEGQKLSLLAEFEGLDNLYDIMLIDTAAGISSNVIYFNSAAEECIVVVTGEPTSVTDAYGMIKVMFLNGTKHFKLLVNMARGLQEAKAVYATLSQAADRFLKGVVLEFVGYVPFDDHLRQAVVGRKPVIEQYPAAASSRSITKIAEQILKSPSGTPGTGNISFFMNRLISGENP</sequence>
<reference evidence="4 5" key="1">
    <citation type="submission" date="2016-10" db="EMBL/GenBank/DDBJ databases">
        <authorList>
            <person name="de Groot N.N."/>
        </authorList>
    </citation>
    <scope>NUCLEOTIDE SEQUENCE [LARGE SCALE GENOMIC DNA]</scope>
    <source>
        <strain evidence="4 5">AA1</strain>
    </source>
</reference>
<dbReference type="EMBL" id="FMUX01000001">
    <property type="protein sequence ID" value="SCX78080.1"/>
    <property type="molecule type" value="Genomic_DNA"/>
</dbReference>
<accession>A0A1G5AJS9</accession>
<dbReference type="InterPro" id="IPR050625">
    <property type="entry name" value="ParA/MinD_ATPase"/>
</dbReference>
<dbReference type="AlphaFoldDB" id="A0A1G5AJS9"/>
<dbReference type="Pfam" id="PF10609">
    <property type="entry name" value="ParA"/>
    <property type="match status" value="1"/>
</dbReference>
<evidence type="ECO:0000256" key="3">
    <source>
        <dbReference type="SAM" id="MobiDB-lite"/>
    </source>
</evidence>
<dbReference type="PIRSF" id="PIRSF003092">
    <property type="entry name" value="MinD"/>
    <property type="match status" value="1"/>
</dbReference>
<dbReference type="Gene3D" id="3.40.50.300">
    <property type="entry name" value="P-loop containing nucleotide triphosphate hydrolases"/>
    <property type="match status" value="1"/>
</dbReference>
<dbReference type="InterPro" id="IPR027417">
    <property type="entry name" value="P-loop_NTPase"/>
</dbReference>
<dbReference type="Proteomes" id="UP000198870">
    <property type="component" value="Unassembled WGS sequence"/>
</dbReference>
<dbReference type="STRING" id="419481.SAMN05216233_101239"/>
<dbReference type="PANTHER" id="PTHR43384:SF4">
    <property type="entry name" value="CELLULOSE BIOSYNTHESIS PROTEIN BCSQ-RELATED"/>
    <property type="match status" value="1"/>
</dbReference>
<dbReference type="SUPFAM" id="SSF52540">
    <property type="entry name" value="P-loop containing nucleoside triphosphate hydrolases"/>
    <property type="match status" value="1"/>
</dbReference>
<organism evidence="4 5">
    <name type="scientific">Desulfoluna spongiiphila</name>
    <dbReference type="NCBI Taxonomy" id="419481"/>
    <lineage>
        <taxon>Bacteria</taxon>
        <taxon>Pseudomonadati</taxon>
        <taxon>Thermodesulfobacteriota</taxon>
        <taxon>Desulfobacteria</taxon>
        <taxon>Desulfobacterales</taxon>
        <taxon>Desulfolunaceae</taxon>
        <taxon>Desulfoluna</taxon>
    </lineage>
</organism>
<dbReference type="GO" id="GO:0009898">
    <property type="term" value="C:cytoplasmic side of plasma membrane"/>
    <property type="evidence" value="ECO:0007669"/>
    <property type="project" value="TreeGrafter"/>
</dbReference>
<evidence type="ECO:0000256" key="2">
    <source>
        <dbReference type="ARBA" id="ARBA00022840"/>
    </source>
</evidence>
<evidence type="ECO:0000313" key="5">
    <source>
        <dbReference type="Proteomes" id="UP000198870"/>
    </source>
</evidence>
<dbReference type="CDD" id="cd02038">
    <property type="entry name" value="FlhG-like"/>
    <property type="match status" value="1"/>
</dbReference>
<dbReference type="GO" id="GO:0051782">
    <property type="term" value="P:negative regulation of cell division"/>
    <property type="evidence" value="ECO:0007669"/>
    <property type="project" value="TreeGrafter"/>
</dbReference>
<keyword evidence="4" id="KW-0966">Cell projection</keyword>
<keyword evidence="5" id="KW-1185">Reference proteome</keyword>
<dbReference type="InterPro" id="IPR033756">
    <property type="entry name" value="YlxH/NBP35"/>
</dbReference>
<keyword evidence="4" id="KW-0969">Cilium</keyword>
<dbReference type="InterPro" id="IPR033875">
    <property type="entry name" value="FlhG"/>
</dbReference>
<gene>
    <name evidence="4" type="ORF">SAMN05216233_101239</name>
</gene>
<dbReference type="GO" id="GO:0005829">
    <property type="term" value="C:cytosol"/>
    <property type="evidence" value="ECO:0007669"/>
    <property type="project" value="TreeGrafter"/>
</dbReference>
<keyword evidence="1" id="KW-0547">Nucleotide-binding</keyword>
<keyword evidence="4" id="KW-0282">Flagellum</keyword>
<keyword evidence="2" id="KW-0067">ATP-binding</keyword>
<evidence type="ECO:0000313" key="4">
    <source>
        <dbReference type="EMBL" id="SCX78080.1"/>
    </source>
</evidence>
<name>A0A1G5AJS9_9BACT</name>
<dbReference type="GO" id="GO:0016887">
    <property type="term" value="F:ATP hydrolysis activity"/>
    <property type="evidence" value="ECO:0007669"/>
    <property type="project" value="TreeGrafter"/>
</dbReference>
<evidence type="ECO:0000256" key="1">
    <source>
        <dbReference type="ARBA" id="ARBA00022741"/>
    </source>
</evidence>
<dbReference type="PANTHER" id="PTHR43384">
    <property type="entry name" value="SEPTUM SITE-DETERMINING PROTEIN MIND HOMOLOG, CHLOROPLASTIC-RELATED"/>
    <property type="match status" value="1"/>
</dbReference>
<protein>
    <submittedName>
        <fullName evidence="4">Flagellar biosynthesis protein FlhG</fullName>
    </submittedName>
</protein>
<dbReference type="GO" id="GO:0005524">
    <property type="term" value="F:ATP binding"/>
    <property type="evidence" value="ECO:0007669"/>
    <property type="project" value="UniProtKB-KW"/>
</dbReference>
<feature type="region of interest" description="Disordered" evidence="3">
    <location>
        <begin position="1"/>
        <end position="23"/>
    </location>
</feature>
<dbReference type="InterPro" id="IPR025501">
    <property type="entry name" value="MinD_FleN"/>
</dbReference>